<keyword evidence="3" id="KW-1185">Reference proteome</keyword>
<evidence type="ECO:0000313" key="3">
    <source>
        <dbReference type="Proteomes" id="UP001157125"/>
    </source>
</evidence>
<dbReference type="InterPro" id="IPR002347">
    <property type="entry name" value="SDR_fam"/>
</dbReference>
<comment type="caution">
    <text evidence="2">The sequence shown here is derived from an EMBL/GenBank/DDBJ whole genome shotgun (WGS) entry which is preliminary data.</text>
</comment>
<protein>
    <submittedName>
        <fullName evidence="2">Uncharacterized protein</fullName>
    </submittedName>
</protein>
<comment type="similarity">
    <text evidence="1">Belongs to the short-chain dehydrogenases/reductases (SDR) family.</text>
</comment>
<sequence length="179" mass="18410">MLAEQWAGAPLTAVVNNAGQGADTTLATTDADTLDALYATHVRGVYLLTQALTAPENGGALLADGGAVVLLGTGLTRFVHVGRDAYAAMKGAVDVLTRYWAQELGPRGIRVNQVAPGPVETAFSGWEGNEQVRRVFADGTALGRSATADDIAGVIAGVLDSGAAWVTAQRIEASGGYRL</sequence>
<name>A0ABQ6IAQ7_9MICO</name>
<dbReference type="Proteomes" id="UP001157125">
    <property type="component" value="Unassembled WGS sequence"/>
</dbReference>
<dbReference type="Pfam" id="PF13561">
    <property type="entry name" value="adh_short_C2"/>
    <property type="match status" value="1"/>
</dbReference>
<dbReference type="PANTHER" id="PTHR42760">
    <property type="entry name" value="SHORT-CHAIN DEHYDROGENASES/REDUCTASES FAMILY MEMBER"/>
    <property type="match status" value="1"/>
</dbReference>
<dbReference type="PRINTS" id="PR00081">
    <property type="entry name" value="GDHRDH"/>
</dbReference>
<proteinExistence type="inferred from homology"/>
<dbReference type="EMBL" id="BSUN01000001">
    <property type="protein sequence ID" value="GMA34899.1"/>
    <property type="molecule type" value="Genomic_DNA"/>
</dbReference>
<dbReference type="PANTHER" id="PTHR42760:SF53">
    <property type="entry name" value="BLR4183 PROTEIN"/>
    <property type="match status" value="1"/>
</dbReference>
<evidence type="ECO:0000313" key="2">
    <source>
        <dbReference type="EMBL" id="GMA34899.1"/>
    </source>
</evidence>
<dbReference type="Gene3D" id="3.40.50.720">
    <property type="entry name" value="NAD(P)-binding Rossmann-like Domain"/>
    <property type="match status" value="1"/>
</dbReference>
<dbReference type="SUPFAM" id="SSF51735">
    <property type="entry name" value="NAD(P)-binding Rossmann-fold domains"/>
    <property type="match status" value="1"/>
</dbReference>
<dbReference type="InterPro" id="IPR036291">
    <property type="entry name" value="NAD(P)-bd_dom_sf"/>
</dbReference>
<reference evidence="3" key="1">
    <citation type="journal article" date="2019" name="Int. J. Syst. Evol. Microbiol.">
        <title>The Global Catalogue of Microorganisms (GCM) 10K type strain sequencing project: providing services to taxonomists for standard genome sequencing and annotation.</title>
        <authorList>
            <consortium name="The Broad Institute Genomics Platform"/>
            <consortium name="The Broad Institute Genome Sequencing Center for Infectious Disease"/>
            <person name="Wu L."/>
            <person name="Ma J."/>
        </authorList>
    </citation>
    <scope>NUCLEOTIDE SEQUENCE [LARGE SCALE GENOMIC DNA]</scope>
    <source>
        <strain evidence="3">NBRC 112299</strain>
    </source>
</reference>
<accession>A0ABQ6IAQ7</accession>
<dbReference type="CDD" id="cd05233">
    <property type="entry name" value="SDR_c"/>
    <property type="match status" value="1"/>
</dbReference>
<dbReference type="RefSeq" id="WP_284327658.1">
    <property type="nucleotide sequence ID" value="NZ_BSUN01000001.1"/>
</dbReference>
<gene>
    <name evidence="2" type="ORF">GCM10025876_11030</name>
</gene>
<organism evidence="2 3">
    <name type="scientific">Demequina litorisediminis</name>
    <dbReference type="NCBI Taxonomy" id="1849022"/>
    <lineage>
        <taxon>Bacteria</taxon>
        <taxon>Bacillati</taxon>
        <taxon>Actinomycetota</taxon>
        <taxon>Actinomycetes</taxon>
        <taxon>Micrococcales</taxon>
        <taxon>Demequinaceae</taxon>
        <taxon>Demequina</taxon>
    </lineage>
</organism>
<evidence type="ECO:0000256" key="1">
    <source>
        <dbReference type="ARBA" id="ARBA00006484"/>
    </source>
</evidence>